<dbReference type="Proteomes" id="UP001431783">
    <property type="component" value="Unassembled WGS sequence"/>
</dbReference>
<gene>
    <name evidence="2" type="ORF">WA026_022425</name>
</gene>
<dbReference type="Gene3D" id="1.10.2080.10">
    <property type="entry name" value="Insect odorant-binding protein A10/Ejaculatory bulb-specific protein 3"/>
    <property type="match status" value="1"/>
</dbReference>
<comment type="caution">
    <text evidence="2">The sequence shown here is derived from an EMBL/GenBank/DDBJ whole genome shotgun (WGS) entry which is preliminary data.</text>
</comment>
<dbReference type="SUPFAM" id="SSF100910">
    <property type="entry name" value="Chemosensory protein Csp2"/>
    <property type="match status" value="1"/>
</dbReference>
<feature type="signal peptide" evidence="1">
    <location>
        <begin position="1"/>
        <end position="21"/>
    </location>
</feature>
<dbReference type="PANTHER" id="PTHR11257">
    <property type="entry name" value="CHEMOSENSORY PROTEIN-RELATED"/>
    <property type="match status" value="1"/>
</dbReference>
<evidence type="ECO:0000313" key="3">
    <source>
        <dbReference type="Proteomes" id="UP001431783"/>
    </source>
</evidence>
<dbReference type="AlphaFoldDB" id="A0AAW1UCU8"/>
<dbReference type="InterPro" id="IPR005055">
    <property type="entry name" value="A10/PebIII"/>
</dbReference>
<dbReference type="EMBL" id="JARQZJ010000049">
    <property type="protein sequence ID" value="KAK9878527.1"/>
    <property type="molecule type" value="Genomic_DNA"/>
</dbReference>
<evidence type="ECO:0000256" key="1">
    <source>
        <dbReference type="SAM" id="SignalP"/>
    </source>
</evidence>
<evidence type="ECO:0000313" key="2">
    <source>
        <dbReference type="EMBL" id="KAK9878527.1"/>
    </source>
</evidence>
<reference evidence="2 3" key="1">
    <citation type="submission" date="2023-03" db="EMBL/GenBank/DDBJ databases">
        <title>Genome insight into feeding habits of ladybird beetles.</title>
        <authorList>
            <person name="Li H.-S."/>
            <person name="Huang Y.-H."/>
            <person name="Pang H."/>
        </authorList>
    </citation>
    <scope>NUCLEOTIDE SEQUENCE [LARGE SCALE GENOMIC DNA]</scope>
    <source>
        <strain evidence="2">SYSU_2023b</strain>
        <tissue evidence="2">Whole body</tissue>
    </source>
</reference>
<keyword evidence="3" id="KW-1185">Reference proteome</keyword>
<accession>A0AAW1UCU8</accession>
<keyword evidence="1" id="KW-0732">Signal</keyword>
<dbReference type="InterPro" id="IPR036682">
    <property type="entry name" value="OS_D_A10/PebIII_sf"/>
</dbReference>
<proteinExistence type="predicted"/>
<name>A0AAW1UCU8_9CUCU</name>
<protein>
    <submittedName>
        <fullName evidence="2">Uncharacterized protein</fullName>
    </submittedName>
</protein>
<feature type="chain" id="PRO_5043564961" evidence="1">
    <location>
        <begin position="22"/>
        <end position="96"/>
    </location>
</feature>
<organism evidence="2 3">
    <name type="scientific">Henosepilachna vigintioctopunctata</name>
    <dbReference type="NCBI Taxonomy" id="420089"/>
    <lineage>
        <taxon>Eukaryota</taxon>
        <taxon>Metazoa</taxon>
        <taxon>Ecdysozoa</taxon>
        <taxon>Arthropoda</taxon>
        <taxon>Hexapoda</taxon>
        <taxon>Insecta</taxon>
        <taxon>Pterygota</taxon>
        <taxon>Neoptera</taxon>
        <taxon>Endopterygota</taxon>
        <taxon>Coleoptera</taxon>
        <taxon>Polyphaga</taxon>
        <taxon>Cucujiformia</taxon>
        <taxon>Coccinelloidea</taxon>
        <taxon>Coccinellidae</taxon>
        <taxon>Epilachninae</taxon>
        <taxon>Epilachnini</taxon>
        <taxon>Henosepilachna</taxon>
    </lineage>
</organism>
<dbReference type="PANTHER" id="PTHR11257:SF8">
    <property type="entry name" value="GEO08457P1"/>
    <property type="match status" value="1"/>
</dbReference>
<sequence>MNLYYLPCVWVLAFLFCLSECQLGGNSYVDKQLLCALDRGPCDRLGTQVKESLPEIIGNRCQRCNPQQLANARRIASYVQTKYPYVWNELVDKYGK</sequence>
<dbReference type="Pfam" id="PF03392">
    <property type="entry name" value="OS-D"/>
    <property type="match status" value="1"/>
</dbReference>